<evidence type="ECO:0000256" key="13">
    <source>
        <dbReference type="ARBA" id="ARBA00048342"/>
    </source>
</evidence>
<dbReference type="InterPro" id="IPR018517">
    <property type="entry name" value="tRNA_hU_synthase_CS"/>
</dbReference>
<evidence type="ECO:0000256" key="17">
    <source>
        <dbReference type="SAM" id="MobiDB-lite"/>
    </source>
</evidence>
<dbReference type="InterPro" id="IPR013785">
    <property type="entry name" value="Aldolase_TIM"/>
</dbReference>
<accession>A0A317XSM6</accession>
<dbReference type="EMBL" id="KZ819191">
    <property type="protein sequence ID" value="PWZ00880.1"/>
    <property type="molecule type" value="Genomic_DNA"/>
</dbReference>
<feature type="compositionally biased region" description="Basic and acidic residues" evidence="17">
    <location>
        <begin position="453"/>
        <end position="480"/>
    </location>
</feature>
<dbReference type="PROSITE" id="PS01136">
    <property type="entry name" value="UPF0034"/>
    <property type="match status" value="1"/>
</dbReference>
<evidence type="ECO:0000256" key="16">
    <source>
        <dbReference type="ARBA" id="ARBA00049467"/>
    </source>
</evidence>
<comment type="similarity">
    <text evidence="9">Belongs to the Dus family. Dus1 subfamily.</text>
</comment>
<comment type="catalytic activity">
    <reaction evidence="15">
        <text>a 5,6-dihydrouridine in mRNA + NADP(+) = a uridine in mRNA + NADPH + H(+)</text>
        <dbReference type="Rhea" id="RHEA:69855"/>
        <dbReference type="Rhea" id="RHEA-COMP:14658"/>
        <dbReference type="Rhea" id="RHEA-COMP:17789"/>
        <dbReference type="ChEBI" id="CHEBI:15378"/>
        <dbReference type="ChEBI" id="CHEBI:57783"/>
        <dbReference type="ChEBI" id="CHEBI:58349"/>
        <dbReference type="ChEBI" id="CHEBI:65315"/>
        <dbReference type="ChEBI" id="CHEBI:74443"/>
    </reaction>
    <physiologicalReaction direction="right-to-left" evidence="15">
        <dbReference type="Rhea" id="RHEA:69857"/>
    </physiologicalReaction>
</comment>
<evidence type="ECO:0000256" key="5">
    <source>
        <dbReference type="ARBA" id="ARBA00022694"/>
    </source>
</evidence>
<sequence length="531" mass="59677">MPEPVAVSVSTDIGPVVIPDLDSFPPTGTPKHEKLASWDFYRSMGSPKRVVAPMVDQSELPWRILSRRYGADLVYTPMINAKLFVDEASKKKKHKYQEVNFNKEFGEEGAEVVASLLDDQAEGSSRDSDRPLLVQFCSNDPQTLLKAAQVVEDRCNGVDLNLGCPQHIARRGHYGSYLMEDWPLIFSLINILHLNLRIPVTAKMRVYQSVEKTVAYARMLERAGAQIITVHGRTRDMKGHFTGLADWDKIRAVKEAVKVPVFANGNVLYPQDWKDAIERTTADGVMSAEGNLYNPAVFLDPLPSEPSDMFPNAPELPFPALTKMAHEYLDIVVKLKTPTQSSAIKAHLFRMCRPGLEVHRDLREWLGKSRFDDKAHGEARIATYRNFVNELERRLTLDMADAKWQQPQDPPLPGSVSHLTPPDPANPDLHRPAFIPHWLLQPYFRPPLITEEEQKTEAGQESRKARDQRVAETKAGKADASRAVPIYDIQTEGEQILGANATRPRSPTAEAEDERSADKKPRLDETTAALR</sequence>
<dbReference type="InParanoid" id="A0A317XSM6"/>
<dbReference type="FunCoup" id="A0A317XSM6">
    <property type="interactions" value="298"/>
</dbReference>
<comment type="catalytic activity">
    <reaction evidence="13">
        <text>a 5,6-dihydrouridine in mRNA + NAD(+) = a uridine in mRNA + NADH + H(+)</text>
        <dbReference type="Rhea" id="RHEA:69851"/>
        <dbReference type="Rhea" id="RHEA-COMP:14658"/>
        <dbReference type="Rhea" id="RHEA-COMP:17789"/>
        <dbReference type="ChEBI" id="CHEBI:15378"/>
        <dbReference type="ChEBI" id="CHEBI:57540"/>
        <dbReference type="ChEBI" id="CHEBI:57945"/>
        <dbReference type="ChEBI" id="CHEBI:65315"/>
        <dbReference type="ChEBI" id="CHEBI:74443"/>
    </reaction>
    <physiologicalReaction direction="right-to-left" evidence="13">
        <dbReference type="Rhea" id="RHEA:69853"/>
    </physiologicalReaction>
</comment>
<keyword evidence="8" id="KW-0520">NAD</keyword>
<keyword evidence="20" id="KW-1185">Reference proteome</keyword>
<evidence type="ECO:0000256" key="4">
    <source>
        <dbReference type="ARBA" id="ARBA00022664"/>
    </source>
</evidence>
<evidence type="ECO:0000256" key="12">
    <source>
        <dbReference type="ARBA" id="ARBA00047652"/>
    </source>
</evidence>
<evidence type="ECO:0000256" key="14">
    <source>
        <dbReference type="ARBA" id="ARBA00048934"/>
    </source>
</evidence>
<dbReference type="Pfam" id="PF01207">
    <property type="entry name" value="Dus"/>
    <property type="match status" value="1"/>
</dbReference>
<keyword evidence="7" id="KW-0560">Oxidoreductase</keyword>
<organism evidence="19 20">
    <name type="scientific">Testicularia cyperi</name>
    <dbReference type="NCBI Taxonomy" id="1882483"/>
    <lineage>
        <taxon>Eukaryota</taxon>
        <taxon>Fungi</taxon>
        <taxon>Dikarya</taxon>
        <taxon>Basidiomycota</taxon>
        <taxon>Ustilaginomycotina</taxon>
        <taxon>Ustilaginomycetes</taxon>
        <taxon>Ustilaginales</taxon>
        <taxon>Anthracoideaceae</taxon>
        <taxon>Testicularia</taxon>
    </lineage>
</organism>
<keyword evidence="3" id="KW-0288">FMN</keyword>
<evidence type="ECO:0000256" key="11">
    <source>
        <dbReference type="ARBA" id="ARBA00047287"/>
    </source>
</evidence>
<evidence type="ECO:0000256" key="9">
    <source>
        <dbReference type="ARBA" id="ARBA00038313"/>
    </source>
</evidence>
<dbReference type="GO" id="GO:0050660">
    <property type="term" value="F:flavin adenine dinucleotide binding"/>
    <property type="evidence" value="ECO:0007669"/>
    <property type="project" value="InterPro"/>
</dbReference>
<dbReference type="GO" id="GO:0006397">
    <property type="term" value="P:mRNA processing"/>
    <property type="evidence" value="ECO:0007669"/>
    <property type="project" value="UniProtKB-KW"/>
</dbReference>
<feature type="region of interest" description="Disordered" evidence="17">
    <location>
        <begin position="453"/>
        <end position="531"/>
    </location>
</feature>
<dbReference type="GO" id="GO:0017150">
    <property type="term" value="F:tRNA dihydrouridine synthase activity"/>
    <property type="evidence" value="ECO:0007669"/>
    <property type="project" value="InterPro"/>
</dbReference>
<comment type="cofactor">
    <cofactor evidence="1">
        <name>FMN</name>
        <dbReference type="ChEBI" id="CHEBI:58210"/>
    </cofactor>
</comment>
<evidence type="ECO:0000313" key="19">
    <source>
        <dbReference type="EMBL" id="PWZ00880.1"/>
    </source>
</evidence>
<evidence type="ECO:0000256" key="1">
    <source>
        <dbReference type="ARBA" id="ARBA00001917"/>
    </source>
</evidence>
<comment type="catalytic activity">
    <reaction evidence="12">
        <text>5,6-dihydrouridine(16) in tRNA + NADP(+) = uridine(16) in tRNA + NADPH + H(+)</text>
        <dbReference type="Rhea" id="RHEA:53376"/>
        <dbReference type="Rhea" id="RHEA-COMP:13543"/>
        <dbReference type="Rhea" id="RHEA-COMP:13544"/>
        <dbReference type="ChEBI" id="CHEBI:15378"/>
        <dbReference type="ChEBI" id="CHEBI:57783"/>
        <dbReference type="ChEBI" id="CHEBI:58349"/>
        <dbReference type="ChEBI" id="CHEBI:65315"/>
        <dbReference type="ChEBI" id="CHEBI:74443"/>
        <dbReference type="EC" id="1.3.1.88"/>
    </reaction>
    <physiologicalReaction direction="right-to-left" evidence="12">
        <dbReference type="Rhea" id="RHEA:53378"/>
    </physiologicalReaction>
</comment>
<dbReference type="Gene3D" id="3.20.20.70">
    <property type="entry name" value="Aldolase class I"/>
    <property type="match status" value="1"/>
</dbReference>
<comment type="catalytic activity">
    <reaction evidence="14">
        <text>5,6-dihydrouridine(16) in tRNA + NAD(+) = uridine(16) in tRNA + NADH + H(+)</text>
        <dbReference type="Rhea" id="RHEA:53380"/>
        <dbReference type="Rhea" id="RHEA-COMP:13543"/>
        <dbReference type="Rhea" id="RHEA-COMP:13544"/>
        <dbReference type="ChEBI" id="CHEBI:15378"/>
        <dbReference type="ChEBI" id="CHEBI:57540"/>
        <dbReference type="ChEBI" id="CHEBI:57945"/>
        <dbReference type="ChEBI" id="CHEBI:65315"/>
        <dbReference type="ChEBI" id="CHEBI:74443"/>
        <dbReference type="EC" id="1.3.1.88"/>
    </reaction>
    <physiologicalReaction direction="right-to-left" evidence="14">
        <dbReference type="Rhea" id="RHEA:53382"/>
    </physiologicalReaction>
</comment>
<feature type="domain" description="DUS-like FMN-binding" evidence="18">
    <location>
        <begin position="51"/>
        <end position="376"/>
    </location>
</feature>
<evidence type="ECO:0000259" key="18">
    <source>
        <dbReference type="Pfam" id="PF01207"/>
    </source>
</evidence>
<name>A0A317XSM6_9BASI</name>
<dbReference type="InterPro" id="IPR035587">
    <property type="entry name" value="DUS-like_FMN-bd"/>
</dbReference>
<proteinExistence type="inferred from homology"/>
<keyword evidence="6" id="KW-0521">NADP</keyword>
<evidence type="ECO:0000256" key="8">
    <source>
        <dbReference type="ARBA" id="ARBA00023027"/>
    </source>
</evidence>
<dbReference type="PANTHER" id="PTHR11082:SF5">
    <property type="entry name" value="TRNA-DIHYDROURIDINE(16_17) SYNTHASE [NAD(P)(+)]-LIKE"/>
    <property type="match status" value="1"/>
</dbReference>
<dbReference type="PANTHER" id="PTHR11082">
    <property type="entry name" value="TRNA-DIHYDROURIDINE SYNTHASE"/>
    <property type="match status" value="1"/>
</dbReference>
<evidence type="ECO:0000256" key="3">
    <source>
        <dbReference type="ARBA" id="ARBA00022643"/>
    </source>
</evidence>
<dbReference type="STRING" id="1882483.A0A317XSM6"/>
<evidence type="ECO:0000256" key="6">
    <source>
        <dbReference type="ARBA" id="ARBA00022857"/>
    </source>
</evidence>
<evidence type="ECO:0000256" key="15">
    <source>
        <dbReference type="ARBA" id="ARBA00049447"/>
    </source>
</evidence>
<reference evidence="19 20" key="1">
    <citation type="journal article" date="2018" name="Mol. Biol. Evol.">
        <title>Broad Genomic Sampling Reveals a Smut Pathogenic Ancestry of the Fungal Clade Ustilaginomycotina.</title>
        <authorList>
            <person name="Kijpornyongpan T."/>
            <person name="Mondo S.J."/>
            <person name="Barry K."/>
            <person name="Sandor L."/>
            <person name="Lee J."/>
            <person name="Lipzen A."/>
            <person name="Pangilinan J."/>
            <person name="LaButti K."/>
            <person name="Hainaut M."/>
            <person name="Henrissat B."/>
            <person name="Grigoriev I.V."/>
            <person name="Spatafora J.W."/>
            <person name="Aime M.C."/>
        </authorList>
    </citation>
    <scope>NUCLEOTIDE SEQUENCE [LARGE SCALE GENOMIC DNA]</scope>
    <source>
        <strain evidence="19 20">MCA 3645</strain>
    </source>
</reference>
<dbReference type="Proteomes" id="UP000246740">
    <property type="component" value="Unassembled WGS sequence"/>
</dbReference>
<dbReference type="AlphaFoldDB" id="A0A317XSM6"/>
<dbReference type="EC" id="1.3.1.88" evidence="10"/>
<evidence type="ECO:0000256" key="2">
    <source>
        <dbReference type="ARBA" id="ARBA00022630"/>
    </source>
</evidence>
<evidence type="ECO:0000256" key="10">
    <source>
        <dbReference type="ARBA" id="ARBA00038890"/>
    </source>
</evidence>
<dbReference type="SUPFAM" id="SSF51395">
    <property type="entry name" value="FMN-linked oxidoreductases"/>
    <property type="match status" value="1"/>
</dbReference>
<evidence type="ECO:0000313" key="20">
    <source>
        <dbReference type="Proteomes" id="UP000246740"/>
    </source>
</evidence>
<keyword evidence="2" id="KW-0285">Flavoprotein</keyword>
<comment type="catalytic activity">
    <reaction evidence="16">
        <text>5,6-dihydrouridine(17) in tRNA + NADP(+) = uridine(17) in tRNA + NADPH + H(+)</text>
        <dbReference type="Rhea" id="RHEA:53368"/>
        <dbReference type="Rhea" id="RHEA-COMP:13541"/>
        <dbReference type="Rhea" id="RHEA-COMP:13542"/>
        <dbReference type="ChEBI" id="CHEBI:15378"/>
        <dbReference type="ChEBI" id="CHEBI:57783"/>
        <dbReference type="ChEBI" id="CHEBI:58349"/>
        <dbReference type="ChEBI" id="CHEBI:65315"/>
        <dbReference type="ChEBI" id="CHEBI:74443"/>
        <dbReference type="EC" id="1.3.1.88"/>
    </reaction>
    <physiologicalReaction direction="right-to-left" evidence="16">
        <dbReference type="Rhea" id="RHEA:53370"/>
    </physiologicalReaction>
</comment>
<feature type="compositionally biased region" description="Basic and acidic residues" evidence="17">
    <location>
        <begin position="514"/>
        <end position="525"/>
    </location>
</feature>
<dbReference type="CDD" id="cd02801">
    <property type="entry name" value="DUS_like_FMN"/>
    <property type="match status" value="1"/>
</dbReference>
<keyword evidence="5" id="KW-0819">tRNA processing</keyword>
<keyword evidence="4" id="KW-0507">mRNA processing</keyword>
<gene>
    <name evidence="19" type="ORF">BCV70DRAFT_187747</name>
</gene>
<evidence type="ECO:0000256" key="7">
    <source>
        <dbReference type="ARBA" id="ARBA00023002"/>
    </source>
</evidence>
<comment type="catalytic activity">
    <reaction evidence="11">
        <text>5,6-dihydrouridine(17) in tRNA + NAD(+) = uridine(17) in tRNA + NADH + H(+)</text>
        <dbReference type="Rhea" id="RHEA:53372"/>
        <dbReference type="Rhea" id="RHEA-COMP:13541"/>
        <dbReference type="Rhea" id="RHEA-COMP:13542"/>
        <dbReference type="ChEBI" id="CHEBI:15378"/>
        <dbReference type="ChEBI" id="CHEBI:57540"/>
        <dbReference type="ChEBI" id="CHEBI:57945"/>
        <dbReference type="ChEBI" id="CHEBI:65315"/>
        <dbReference type="ChEBI" id="CHEBI:74443"/>
        <dbReference type="EC" id="1.3.1.88"/>
    </reaction>
    <physiologicalReaction direction="right-to-left" evidence="11">
        <dbReference type="Rhea" id="RHEA:53374"/>
    </physiologicalReaction>
</comment>
<protein>
    <recommendedName>
        <fullName evidence="10">tRNA-dihydrouridine(16/17) synthase [NAD(P)(+)]</fullName>
        <ecNumber evidence="10">1.3.1.88</ecNumber>
    </recommendedName>
</protein>
<dbReference type="OrthoDB" id="272303at2759"/>
<feature type="region of interest" description="Disordered" evidence="17">
    <location>
        <begin position="404"/>
        <end position="432"/>
    </location>
</feature>